<feature type="domain" description="Thiopeptide-type bacteriocin biosynthesis" evidence="1">
    <location>
        <begin position="12"/>
        <end position="279"/>
    </location>
</feature>
<organism evidence="3 4">
    <name type="scientific">Bacteroides fragilis</name>
    <dbReference type="NCBI Taxonomy" id="817"/>
    <lineage>
        <taxon>Bacteria</taxon>
        <taxon>Pseudomonadati</taxon>
        <taxon>Bacteroidota</taxon>
        <taxon>Bacteroidia</taxon>
        <taxon>Bacteroidales</taxon>
        <taxon>Bacteroidaceae</taxon>
        <taxon>Bacteroides</taxon>
    </lineage>
</organism>
<dbReference type="EMBL" id="JAPTZU010000013">
    <property type="protein sequence ID" value="MCZ2689335.1"/>
    <property type="molecule type" value="Genomic_DNA"/>
</dbReference>
<dbReference type="Proteomes" id="UP000286270">
    <property type="component" value="Unassembled WGS sequence"/>
</dbReference>
<proteinExistence type="predicted"/>
<dbReference type="Pfam" id="PF14028">
    <property type="entry name" value="Lant_dehydr_C"/>
    <property type="match status" value="1"/>
</dbReference>
<evidence type="ECO:0000313" key="3">
    <source>
        <dbReference type="EMBL" id="RGV51444.1"/>
    </source>
</evidence>
<accession>A0A081TLC8</accession>
<name>A0A081TLC8_BACFG</name>
<sequence>MVQRLFIPGSEWVYVKIYTGAKTADKLLSHSLFLFIKELKRNKLIKKWFFIRYVDEDFHLRLRLLAEKEDCVGIILSLFANRFSNLIEDGVIWKIQLDTYNRELERYGNSLIEISESFFCLDSECALFVVRKINGYSDENYRWMIALKMVDKFMTDMLLDTISKQNLTQRMAGSFKKEFGFNEYNSKQLNSLFRSKKKVVESVLRDEINDRKFADLCCYVEERSKKLKPLIDLFYLKISKEENVIYLFTSYIHMMLNRLFCSRNRLQELVIYDFMNRFYCSEIAKEKYNRK</sequence>
<protein>
    <submittedName>
        <fullName evidence="2">Thiopeptide-type bacteriocin biosynthesis protein</fullName>
    </submittedName>
</protein>
<dbReference type="InterPro" id="IPR023809">
    <property type="entry name" value="Thiopep_bacteriocin_synth_dom"/>
</dbReference>
<reference evidence="3 4" key="1">
    <citation type="submission" date="2018-08" db="EMBL/GenBank/DDBJ databases">
        <title>A genome reference for cultivated species of the human gut microbiota.</title>
        <authorList>
            <person name="Zou Y."/>
            <person name="Xue W."/>
            <person name="Luo G."/>
        </authorList>
    </citation>
    <scope>NUCLEOTIDE SEQUENCE [LARGE SCALE GENOMIC DNA]</scope>
    <source>
        <strain evidence="3 4">AF14-26</strain>
    </source>
</reference>
<dbReference type="NCBIfam" id="TIGR03891">
    <property type="entry name" value="thiopep_ocin"/>
    <property type="match status" value="1"/>
</dbReference>
<evidence type="ECO:0000259" key="1">
    <source>
        <dbReference type="Pfam" id="PF14028"/>
    </source>
</evidence>
<dbReference type="EMBL" id="QRZH01000013">
    <property type="protein sequence ID" value="RGV51444.1"/>
    <property type="molecule type" value="Genomic_DNA"/>
</dbReference>
<dbReference type="Proteomes" id="UP001079672">
    <property type="component" value="Unassembled WGS sequence"/>
</dbReference>
<comment type="caution">
    <text evidence="3">The sequence shown here is derived from an EMBL/GenBank/DDBJ whole genome shotgun (WGS) entry which is preliminary data.</text>
</comment>
<evidence type="ECO:0000313" key="4">
    <source>
        <dbReference type="Proteomes" id="UP000286270"/>
    </source>
</evidence>
<dbReference type="RefSeq" id="WP_032541170.1">
    <property type="nucleotide sequence ID" value="NZ_CP018937.1"/>
</dbReference>
<evidence type="ECO:0000313" key="2">
    <source>
        <dbReference type="EMBL" id="MCZ2689335.1"/>
    </source>
</evidence>
<dbReference type="AlphaFoldDB" id="A0A081TLC8"/>
<gene>
    <name evidence="3" type="ORF">DWW08_14935</name>
    <name evidence="2" type="ORF">O1433_17695</name>
</gene>
<reference evidence="2" key="2">
    <citation type="submission" date="2022-12" db="EMBL/GenBank/DDBJ databases">
        <title>Development of a Multilocus Sequence Typing Scheme for Bacteroides fragilis Based on Whole Genome Sequencing Data and Clinical Application.</title>
        <authorList>
            <person name="Nielsen F.D."/>
            <person name="Justesen U.S."/>
        </authorList>
    </citation>
    <scope>NUCLEOTIDE SEQUENCE</scope>
    <source>
        <strain evidence="2">BF_AM_ODE_DK_2015_4</strain>
    </source>
</reference>